<evidence type="ECO:0000256" key="16">
    <source>
        <dbReference type="SAM" id="Phobius"/>
    </source>
</evidence>
<evidence type="ECO:0000256" key="2">
    <source>
        <dbReference type="ARBA" id="ARBA00004127"/>
    </source>
</evidence>
<evidence type="ECO:0000313" key="17">
    <source>
        <dbReference type="EMBL" id="EEW25716.1"/>
    </source>
</evidence>
<comment type="subcellular location">
    <subcellularLocation>
        <location evidence="2">Endomembrane system</location>
        <topology evidence="2">Multi-pass membrane protein</topology>
    </subcellularLocation>
</comment>
<feature type="transmembrane region" description="Helical" evidence="16">
    <location>
        <begin position="102"/>
        <end position="120"/>
    </location>
</feature>
<dbReference type="EMBL" id="ACYY01000007">
    <property type="protein sequence ID" value="EEW25716.1"/>
    <property type="molecule type" value="Genomic_DNA"/>
</dbReference>
<dbReference type="AlphaFoldDB" id="C8S0A7"/>
<protein>
    <recommendedName>
        <fullName evidence="5">CDP-diacylglycerol--serine O-phosphatidyltransferase</fullName>
        <ecNumber evidence="4">2.7.8.8</ecNumber>
    </recommendedName>
    <alternativeName>
        <fullName evidence="14">Phosphatidylserine synthase</fullName>
    </alternativeName>
</protein>
<feature type="transmembrane region" description="Helical" evidence="16">
    <location>
        <begin position="141"/>
        <end position="160"/>
    </location>
</feature>
<dbReference type="InterPro" id="IPR000462">
    <property type="entry name" value="CDP-OH_P_trans"/>
</dbReference>
<evidence type="ECO:0000256" key="8">
    <source>
        <dbReference type="ARBA" id="ARBA00022692"/>
    </source>
</evidence>
<name>C8S0A7_9RHOB</name>
<dbReference type="NCBIfam" id="TIGR00473">
    <property type="entry name" value="pssA"/>
    <property type="match status" value="1"/>
</dbReference>
<gene>
    <name evidence="17" type="ORF">Rsw2DRAFT_1485</name>
</gene>
<dbReference type="GO" id="GO:0008654">
    <property type="term" value="P:phospholipid biosynthetic process"/>
    <property type="evidence" value="ECO:0007669"/>
    <property type="project" value="UniProtKB-KW"/>
</dbReference>
<evidence type="ECO:0000256" key="1">
    <source>
        <dbReference type="ARBA" id="ARBA00000287"/>
    </source>
</evidence>
<dbReference type="Gene3D" id="1.20.120.1760">
    <property type="match status" value="1"/>
</dbReference>
<evidence type="ECO:0000313" key="18">
    <source>
        <dbReference type="Proteomes" id="UP000010121"/>
    </source>
</evidence>
<dbReference type="GO" id="GO:0016020">
    <property type="term" value="C:membrane"/>
    <property type="evidence" value="ECO:0007669"/>
    <property type="project" value="InterPro"/>
</dbReference>
<evidence type="ECO:0000256" key="15">
    <source>
        <dbReference type="RuleBase" id="RU003750"/>
    </source>
</evidence>
<evidence type="ECO:0000256" key="14">
    <source>
        <dbReference type="ARBA" id="ARBA00032361"/>
    </source>
</evidence>
<evidence type="ECO:0000256" key="6">
    <source>
        <dbReference type="ARBA" id="ARBA00022516"/>
    </source>
</evidence>
<accession>C8S0A7</accession>
<keyword evidence="10" id="KW-0443">Lipid metabolism</keyword>
<dbReference type="OrthoDB" id="9777147at2"/>
<dbReference type="eggNOG" id="COG1183">
    <property type="taxonomic scope" value="Bacteria"/>
</dbReference>
<keyword evidence="9 16" id="KW-1133">Transmembrane helix</keyword>
<comment type="caution">
    <text evidence="17">The sequence shown here is derived from an EMBL/GenBank/DDBJ whole genome shotgun (WGS) entry which is preliminary data.</text>
</comment>
<keyword evidence="6" id="KW-0444">Lipid biosynthesis</keyword>
<keyword evidence="13" id="KW-1208">Phospholipid metabolism</keyword>
<keyword evidence="11 16" id="KW-0472">Membrane</keyword>
<proteinExistence type="inferred from homology"/>
<comment type="similarity">
    <text evidence="3 15">Belongs to the CDP-alcohol phosphatidyltransferase class-I family.</text>
</comment>
<dbReference type="InterPro" id="IPR043130">
    <property type="entry name" value="CDP-OH_PTrfase_TM_dom"/>
</dbReference>
<keyword evidence="12" id="KW-0594">Phospholipid biosynthesis</keyword>
<evidence type="ECO:0000256" key="5">
    <source>
        <dbReference type="ARBA" id="ARBA00017171"/>
    </source>
</evidence>
<evidence type="ECO:0000256" key="12">
    <source>
        <dbReference type="ARBA" id="ARBA00023209"/>
    </source>
</evidence>
<keyword evidence="7 15" id="KW-0808">Transferase</keyword>
<evidence type="ECO:0000256" key="4">
    <source>
        <dbReference type="ARBA" id="ARBA00013174"/>
    </source>
</evidence>
<dbReference type="EC" id="2.7.8.8" evidence="4"/>
<dbReference type="PANTHER" id="PTHR14269:SF61">
    <property type="entry name" value="CDP-DIACYLGLYCEROL--SERINE O-PHOSPHATIDYLTRANSFERASE"/>
    <property type="match status" value="1"/>
</dbReference>
<evidence type="ECO:0000256" key="13">
    <source>
        <dbReference type="ARBA" id="ARBA00023264"/>
    </source>
</evidence>
<evidence type="ECO:0000256" key="10">
    <source>
        <dbReference type="ARBA" id="ARBA00023098"/>
    </source>
</evidence>
<dbReference type="InterPro" id="IPR004533">
    <property type="entry name" value="CDP-diaglyc--ser_O-PTrfase"/>
</dbReference>
<feature type="transmembrane region" description="Helical" evidence="16">
    <location>
        <begin position="12"/>
        <end position="33"/>
    </location>
</feature>
<organism evidence="17 18">
    <name type="scientific">Rhodobacter ferrooxidans</name>
    <dbReference type="NCBI Taxonomy" id="371731"/>
    <lineage>
        <taxon>Bacteria</taxon>
        <taxon>Pseudomonadati</taxon>
        <taxon>Pseudomonadota</taxon>
        <taxon>Alphaproteobacteria</taxon>
        <taxon>Rhodobacterales</taxon>
        <taxon>Rhodobacter group</taxon>
        <taxon>Rhodobacter</taxon>
    </lineage>
</organism>
<evidence type="ECO:0000256" key="7">
    <source>
        <dbReference type="ARBA" id="ARBA00022679"/>
    </source>
</evidence>
<evidence type="ECO:0000256" key="9">
    <source>
        <dbReference type="ARBA" id="ARBA00022989"/>
    </source>
</evidence>
<evidence type="ECO:0000256" key="3">
    <source>
        <dbReference type="ARBA" id="ARBA00010441"/>
    </source>
</evidence>
<dbReference type="Proteomes" id="UP000010121">
    <property type="component" value="Unassembled WGS sequence"/>
</dbReference>
<dbReference type="RefSeq" id="WP_008029588.1">
    <property type="nucleotide sequence ID" value="NZ_ACYY01000007.1"/>
</dbReference>
<dbReference type="GO" id="GO:0012505">
    <property type="term" value="C:endomembrane system"/>
    <property type="evidence" value="ECO:0007669"/>
    <property type="project" value="UniProtKB-SubCell"/>
</dbReference>
<feature type="transmembrane region" description="Helical" evidence="16">
    <location>
        <begin position="166"/>
        <end position="184"/>
    </location>
</feature>
<dbReference type="STRING" id="371731.Rsw2DRAFT_1485"/>
<dbReference type="GO" id="GO:0003882">
    <property type="term" value="F:CDP-diacylglycerol-serine O-phosphatidyltransferase activity"/>
    <property type="evidence" value="ECO:0007669"/>
    <property type="project" value="UniProtKB-EC"/>
</dbReference>
<feature type="transmembrane region" description="Helical" evidence="16">
    <location>
        <begin position="196"/>
        <end position="214"/>
    </location>
</feature>
<dbReference type="PANTHER" id="PTHR14269">
    <property type="entry name" value="CDP-DIACYLGLYCEROL--GLYCEROL-3-PHOSPHATE 3-PHOSPHATIDYLTRANSFERASE-RELATED"/>
    <property type="match status" value="1"/>
</dbReference>
<reference evidence="17 18" key="1">
    <citation type="submission" date="2009-08" db="EMBL/GenBank/DDBJ databases">
        <title>The draft genome of Rhodobacter sp. SW2.</title>
        <authorList>
            <consortium name="US DOE Joint Genome Institute (JGI-PGF)"/>
            <person name="Lucas S."/>
            <person name="Copeland A."/>
            <person name="Lapidus A."/>
            <person name="Glavina del Rio T."/>
            <person name="Tice H."/>
            <person name="Bruce D."/>
            <person name="Goodwin L."/>
            <person name="Pitluck S."/>
            <person name="Larimer F."/>
            <person name="Land M.L."/>
            <person name="Hauser L."/>
            <person name="Emerson D."/>
        </authorList>
    </citation>
    <scope>NUCLEOTIDE SEQUENCE [LARGE SCALE GENOMIC DNA]</scope>
    <source>
        <strain evidence="17 18">SW2</strain>
    </source>
</reference>
<keyword evidence="18" id="KW-1185">Reference proteome</keyword>
<comment type="catalytic activity">
    <reaction evidence="1">
        <text>a CDP-1,2-diacyl-sn-glycerol + L-serine = a 1,2-diacyl-sn-glycero-3-phospho-L-serine + CMP + H(+)</text>
        <dbReference type="Rhea" id="RHEA:16913"/>
        <dbReference type="ChEBI" id="CHEBI:15378"/>
        <dbReference type="ChEBI" id="CHEBI:33384"/>
        <dbReference type="ChEBI" id="CHEBI:57262"/>
        <dbReference type="ChEBI" id="CHEBI:58332"/>
        <dbReference type="ChEBI" id="CHEBI:60377"/>
        <dbReference type="EC" id="2.7.8.8"/>
    </reaction>
</comment>
<sequence>MTEPKRPRSELPLVQLLPNLLTVTALCAGLTAIRFAAQGRFGFAIGLILLAAVLDGLDGRLARMLKQESQIGAELDSLGDFVNFGVAPALTLYFWAFQGWSSAGWIAVLIYAVCCVMRLARFNVDSRVPHDPTAKTHFVGVPSPAGAMLVMLPMYVVFMLDGMPHLPPSLVAIWMVAIGALMISRVPTPSFKGTTFYADTASYIVLGFVALVAALLTYTWTTLVVLDVAYLAALGFAVRQYRVGRSGEEE</sequence>
<dbReference type="Pfam" id="PF01066">
    <property type="entry name" value="CDP-OH_P_transf"/>
    <property type="match status" value="1"/>
</dbReference>
<evidence type="ECO:0000256" key="11">
    <source>
        <dbReference type="ARBA" id="ARBA00023136"/>
    </source>
</evidence>
<dbReference type="InterPro" id="IPR048254">
    <property type="entry name" value="CDP_ALCOHOL_P_TRANSF_CS"/>
</dbReference>
<keyword evidence="8 16" id="KW-0812">Transmembrane</keyword>
<dbReference type="InterPro" id="IPR050324">
    <property type="entry name" value="CDP-alcohol_PTase-I"/>
</dbReference>
<feature type="transmembrane region" description="Helical" evidence="16">
    <location>
        <begin position="39"/>
        <end position="57"/>
    </location>
</feature>
<dbReference type="PROSITE" id="PS00379">
    <property type="entry name" value="CDP_ALCOHOL_P_TRANSF"/>
    <property type="match status" value="1"/>
</dbReference>